<feature type="region of interest" description="Disordered" evidence="1">
    <location>
        <begin position="1"/>
        <end position="20"/>
    </location>
</feature>
<reference evidence="3" key="1">
    <citation type="submission" date="2022-11" db="EMBL/GenBank/DDBJ databases">
        <authorList>
            <person name="Petersen C."/>
        </authorList>
    </citation>
    <scope>NUCLEOTIDE SEQUENCE</scope>
    <source>
        <strain evidence="3">IBT 21917</strain>
    </source>
</reference>
<keyword evidence="2" id="KW-0472">Membrane</keyword>
<dbReference type="Pfam" id="PF16015">
    <property type="entry name" value="Promethin"/>
    <property type="match status" value="1"/>
</dbReference>
<evidence type="ECO:0000313" key="4">
    <source>
        <dbReference type="Proteomes" id="UP001146351"/>
    </source>
</evidence>
<proteinExistence type="predicted"/>
<name>A0A9W9HRF2_9EURO</name>
<feature type="region of interest" description="Disordered" evidence="1">
    <location>
        <begin position="36"/>
        <end position="62"/>
    </location>
</feature>
<accession>A0A9W9HRF2</accession>
<keyword evidence="2" id="KW-0812">Transmembrane</keyword>
<dbReference type="OrthoDB" id="4223899at2759"/>
<comment type="caution">
    <text evidence="3">The sequence shown here is derived from an EMBL/GenBank/DDBJ whole genome shotgun (WGS) entry which is preliminary data.</text>
</comment>
<dbReference type="Proteomes" id="UP001146351">
    <property type="component" value="Unassembled WGS sequence"/>
</dbReference>
<dbReference type="EMBL" id="JAPQKO010000006">
    <property type="protein sequence ID" value="KAJ5155392.1"/>
    <property type="molecule type" value="Genomic_DNA"/>
</dbReference>
<dbReference type="AlphaFoldDB" id="A0A9W9HRF2"/>
<gene>
    <name evidence="3" type="ORF">N7492_008195</name>
</gene>
<feature type="transmembrane region" description="Helical" evidence="2">
    <location>
        <begin position="163"/>
        <end position="187"/>
    </location>
</feature>
<reference evidence="3" key="2">
    <citation type="journal article" date="2023" name="IMA Fungus">
        <title>Comparative genomic study of the Penicillium genus elucidates a diverse pangenome and 15 lateral gene transfer events.</title>
        <authorList>
            <person name="Petersen C."/>
            <person name="Sorensen T."/>
            <person name="Nielsen M.R."/>
            <person name="Sondergaard T.E."/>
            <person name="Sorensen J.L."/>
            <person name="Fitzpatrick D.A."/>
            <person name="Frisvad J.C."/>
            <person name="Nielsen K.L."/>
        </authorList>
    </citation>
    <scope>NUCLEOTIDE SEQUENCE</scope>
    <source>
        <strain evidence="3">IBT 21917</strain>
    </source>
</reference>
<evidence type="ECO:0000313" key="3">
    <source>
        <dbReference type="EMBL" id="KAJ5155392.1"/>
    </source>
</evidence>
<protein>
    <submittedName>
        <fullName evidence="3">Uncharacterized protein</fullName>
    </submittedName>
</protein>
<evidence type="ECO:0000256" key="2">
    <source>
        <dbReference type="SAM" id="Phobius"/>
    </source>
</evidence>
<organism evidence="3 4">
    <name type="scientific">Penicillium capsulatum</name>
    <dbReference type="NCBI Taxonomy" id="69766"/>
    <lineage>
        <taxon>Eukaryota</taxon>
        <taxon>Fungi</taxon>
        <taxon>Dikarya</taxon>
        <taxon>Ascomycota</taxon>
        <taxon>Pezizomycotina</taxon>
        <taxon>Eurotiomycetes</taxon>
        <taxon>Eurotiomycetidae</taxon>
        <taxon>Eurotiales</taxon>
        <taxon>Aspergillaceae</taxon>
        <taxon>Penicillium</taxon>
    </lineage>
</organism>
<keyword evidence="2" id="KW-1133">Transmembrane helix</keyword>
<evidence type="ECO:0000256" key="1">
    <source>
        <dbReference type="SAM" id="MobiDB-lite"/>
    </source>
</evidence>
<sequence>MSLDPVKGLAGHLPTDQIGSTATDNVQSLAHDPVQQIGDTTKPLSDPVMPGEFPAEGPHDNGPQPEISFDSIWTMLSTWISGLVPRAMDRFESSIQWLVNWLLPPPKQAQVYEAALNRPIASTFLVCQLICCGVPLLVFLAGAFVFGAVAVLLWAVLSLLVLGPILLVASMMGVSLWGWGWIIYGLVKWVDQRFLEGMITRFWLPRMQGQDQDRDEGPQEKKD</sequence>
<keyword evidence="4" id="KW-1185">Reference proteome</keyword>
<feature type="transmembrane region" description="Helical" evidence="2">
    <location>
        <begin position="124"/>
        <end position="157"/>
    </location>
</feature>